<accession>A0A0A9FZF7</accession>
<name>A0A0A9FZF7_ARUDO</name>
<dbReference type="EMBL" id="GBRH01182220">
    <property type="protein sequence ID" value="JAE15676.1"/>
    <property type="molecule type" value="Transcribed_RNA"/>
</dbReference>
<evidence type="ECO:0000313" key="1">
    <source>
        <dbReference type="EMBL" id="JAE15676.1"/>
    </source>
</evidence>
<reference evidence="1" key="1">
    <citation type="submission" date="2014-09" db="EMBL/GenBank/DDBJ databases">
        <authorList>
            <person name="Magalhaes I.L.F."/>
            <person name="Oliveira U."/>
            <person name="Santos F.R."/>
            <person name="Vidigal T.H.D.A."/>
            <person name="Brescovit A.D."/>
            <person name="Santos A.J."/>
        </authorList>
    </citation>
    <scope>NUCLEOTIDE SEQUENCE</scope>
    <source>
        <tissue evidence="1">Shoot tissue taken approximately 20 cm above the soil surface</tissue>
    </source>
</reference>
<sequence>MPVIFDGSSYKRNAS</sequence>
<proteinExistence type="predicted"/>
<organism evidence="1">
    <name type="scientific">Arundo donax</name>
    <name type="common">Giant reed</name>
    <name type="synonym">Donax arundinaceus</name>
    <dbReference type="NCBI Taxonomy" id="35708"/>
    <lineage>
        <taxon>Eukaryota</taxon>
        <taxon>Viridiplantae</taxon>
        <taxon>Streptophyta</taxon>
        <taxon>Embryophyta</taxon>
        <taxon>Tracheophyta</taxon>
        <taxon>Spermatophyta</taxon>
        <taxon>Magnoliopsida</taxon>
        <taxon>Liliopsida</taxon>
        <taxon>Poales</taxon>
        <taxon>Poaceae</taxon>
        <taxon>PACMAD clade</taxon>
        <taxon>Arundinoideae</taxon>
        <taxon>Arundineae</taxon>
        <taxon>Arundo</taxon>
    </lineage>
</organism>
<protein>
    <submittedName>
        <fullName evidence="1">Uncharacterized protein</fullName>
    </submittedName>
</protein>
<reference evidence="1" key="2">
    <citation type="journal article" date="2015" name="Data Brief">
        <title>Shoot transcriptome of the giant reed, Arundo donax.</title>
        <authorList>
            <person name="Barrero R.A."/>
            <person name="Guerrero F.D."/>
            <person name="Moolhuijzen P."/>
            <person name="Goolsby J.A."/>
            <person name="Tidwell J."/>
            <person name="Bellgard S.E."/>
            <person name="Bellgard M.I."/>
        </authorList>
    </citation>
    <scope>NUCLEOTIDE SEQUENCE</scope>
    <source>
        <tissue evidence="1">Shoot tissue taken approximately 20 cm above the soil surface</tissue>
    </source>
</reference>